<organism evidence="1 2">
    <name type="scientific">Clostridium beijerinckii</name>
    <name type="common">Clostridium MP</name>
    <dbReference type="NCBI Taxonomy" id="1520"/>
    <lineage>
        <taxon>Bacteria</taxon>
        <taxon>Bacillati</taxon>
        <taxon>Bacillota</taxon>
        <taxon>Clostridia</taxon>
        <taxon>Eubacteriales</taxon>
        <taxon>Clostridiaceae</taxon>
        <taxon>Clostridium</taxon>
    </lineage>
</organism>
<dbReference type="AlphaFoldDB" id="A0AAE2UYV9"/>
<dbReference type="EMBL" id="JADOEF010000001">
    <property type="protein sequence ID" value="MBF7810040.1"/>
    <property type="molecule type" value="Genomic_DNA"/>
</dbReference>
<dbReference type="Pfam" id="PF13079">
    <property type="entry name" value="DUF3916"/>
    <property type="match status" value="1"/>
</dbReference>
<name>A0AAE2UYV9_CLOBE</name>
<dbReference type="RefSeq" id="WP_012059373.1">
    <property type="nucleotide sequence ID" value="NZ_CP073279.1"/>
</dbReference>
<gene>
    <name evidence="1" type="ORF">IS491_15465</name>
</gene>
<proteinExistence type="predicted"/>
<protein>
    <submittedName>
        <fullName evidence="1">DUF3916 domain-containing protein</fullName>
    </submittedName>
</protein>
<sequence>MSMERKKQRWYKREVKRVIRTIDNFYSVFNPLVNKPFSDEYFKIYANLFFKPKGKDRREIFERLVRKTEEILTSKPEDIGFCKIILVVYEENLAHSQILIFYENSYYNTFWDRKDIKYQKWSRISKGSLIAGLNVMTNLAEAGYLEEVSDEFGYRKQRIWFYGDVI</sequence>
<dbReference type="Proteomes" id="UP000631418">
    <property type="component" value="Unassembled WGS sequence"/>
</dbReference>
<accession>A0AAE2UYV9</accession>
<dbReference type="InterPro" id="IPR025075">
    <property type="entry name" value="DUF3916"/>
</dbReference>
<reference evidence="1" key="1">
    <citation type="submission" date="2020-11" db="EMBL/GenBank/DDBJ databases">
        <authorList>
            <person name="Thieme N."/>
            <person name="Liebl W."/>
            <person name="Zverlov V."/>
        </authorList>
    </citation>
    <scope>NUCLEOTIDE SEQUENCE</scope>
    <source>
        <strain evidence="1">NT08</strain>
    </source>
</reference>
<evidence type="ECO:0000313" key="2">
    <source>
        <dbReference type="Proteomes" id="UP000631418"/>
    </source>
</evidence>
<evidence type="ECO:0000313" key="1">
    <source>
        <dbReference type="EMBL" id="MBF7810040.1"/>
    </source>
</evidence>
<comment type="caution">
    <text evidence="1">The sequence shown here is derived from an EMBL/GenBank/DDBJ whole genome shotgun (WGS) entry which is preliminary data.</text>
</comment>